<dbReference type="GO" id="GO:0016020">
    <property type="term" value="C:membrane"/>
    <property type="evidence" value="ECO:0007669"/>
    <property type="project" value="TreeGrafter"/>
</dbReference>
<proteinExistence type="inferred from homology"/>
<dbReference type="PROSITE" id="PS00061">
    <property type="entry name" value="ADH_SHORT"/>
    <property type="match status" value="1"/>
</dbReference>
<accession>A0A401ZR54</accession>
<dbReference type="PRINTS" id="PR00081">
    <property type="entry name" value="GDHRDH"/>
</dbReference>
<evidence type="ECO:0000256" key="3">
    <source>
        <dbReference type="RuleBase" id="RU000363"/>
    </source>
</evidence>
<keyword evidence="5" id="KW-1185">Reference proteome</keyword>
<name>A0A401ZR54_9CHLR</name>
<dbReference type="EMBL" id="BIFQ01000002">
    <property type="protein sequence ID" value="GCE09312.1"/>
    <property type="molecule type" value="Genomic_DNA"/>
</dbReference>
<dbReference type="InterPro" id="IPR020904">
    <property type="entry name" value="Sc_DH/Rdtase_CS"/>
</dbReference>
<dbReference type="PANTHER" id="PTHR44196:SF1">
    <property type="entry name" value="DEHYDROGENASE_REDUCTASE SDR FAMILY MEMBER 7B"/>
    <property type="match status" value="1"/>
</dbReference>
<dbReference type="RefSeq" id="WP_126601714.1">
    <property type="nucleotide sequence ID" value="NZ_BIFQ01000002.1"/>
</dbReference>
<evidence type="ECO:0000313" key="5">
    <source>
        <dbReference type="Proteomes" id="UP000287224"/>
    </source>
</evidence>
<dbReference type="FunFam" id="3.40.50.720:FF:000084">
    <property type="entry name" value="Short-chain dehydrogenase reductase"/>
    <property type="match status" value="1"/>
</dbReference>
<dbReference type="SUPFAM" id="SSF51735">
    <property type="entry name" value="NAD(P)-binding Rossmann-fold domains"/>
    <property type="match status" value="1"/>
</dbReference>
<reference evidence="5" key="1">
    <citation type="submission" date="2018-12" db="EMBL/GenBank/DDBJ databases">
        <title>Tengunoibacter tsumagoiensis gen. nov., sp. nov., Dictyobacter kobayashii sp. nov., D. alpinus sp. nov., and D. joshuensis sp. nov. and description of Dictyobacteraceae fam. nov. within the order Ktedonobacterales isolated from Tengu-no-mugimeshi.</title>
        <authorList>
            <person name="Wang C.M."/>
            <person name="Zheng Y."/>
            <person name="Sakai Y."/>
            <person name="Toyoda A."/>
            <person name="Minakuchi Y."/>
            <person name="Abe K."/>
            <person name="Yokota A."/>
            <person name="Yabe S."/>
        </authorList>
    </citation>
    <scope>NUCLEOTIDE SEQUENCE [LARGE SCALE GENOMIC DNA]</scope>
    <source>
        <strain evidence="5">S-27</strain>
    </source>
</reference>
<dbReference type="AlphaFoldDB" id="A0A401ZR54"/>
<organism evidence="4 5">
    <name type="scientific">Dictyobacter aurantiacus</name>
    <dbReference type="NCBI Taxonomy" id="1936993"/>
    <lineage>
        <taxon>Bacteria</taxon>
        <taxon>Bacillati</taxon>
        <taxon>Chloroflexota</taxon>
        <taxon>Ktedonobacteria</taxon>
        <taxon>Ktedonobacterales</taxon>
        <taxon>Dictyobacteraceae</taxon>
        <taxon>Dictyobacter</taxon>
    </lineage>
</organism>
<dbReference type="InterPro" id="IPR002347">
    <property type="entry name" value="SDR_fam"/>
</dbReference>
<dbReference type="Gene3D" id="3.40.50.720">
    <property type="entry name" value="NAD(P)-binding Rossmann-like Domain"/>
    <property type="match status" value="1"/>
</dbReference>
<dbReference type="InterPro" id="IPR036291">
    <property type="entry name" value="NAD(P)-bd_dom_sf"/>
</dbReference>
<dbReference type="PIRSF" id="PIRSF000126">
    <property type="entry name" value="11-beta-HSD1"/>
    <property type="match status" value="1"/>
</dbReference>
<evidence type="ECO:0000313" key="4">
    <source>
        <dbReference type="EMBL" id="GCE09312.1"/>
    </source>
</evidence>
<evidence type="ECO:0000256" key="2">
    <source>
        <dbReference type="ARBA" id="ARBA00023002"/>
    </source>
</evidence>
<comment type="caution">
    <text evidence="4">The sequence shown here is derived from an EMBL/GenBank/DDBJ whole genome shotgun (WGS) entry which is preliminary data.</text>
</comment>
<dbReference type="PRINTS" id="PR00080">
    <property type="entry name" value="SDRFAMILY"/>
</dbReference>
<sequence length="238" mass="25928">MDIQDKVVIITGASSGIGLATARLFAQEGAKVALAARSADTLHTIVNELHEQHREALAVPTDMSKKDEIESLVNRVFQQYGRIDILINNAGQAVRGHVADVDIDQFRQIFELNVIGPVEAMQAIVPKMRQNGGGLIINVSSTAAHMHLPVIGAYAATKAALNMISDTAREELASENIRITTMFPHVTATNFGKNSMATPKTNHLRPQLNVPEPDSAEAVAQKILDAARHEPHEQYMDR</sequence>
<evidence type="ECO:0000256" key="1">
    <source>
        <dbReference type="ARBA" id="ARBA00006484"/>
    </source>
</evidence>
<comment type="similarity">
    <text evidence="1 3">Belongs to the short-chain dehydrogenases/reductases (SDR) family.</text>
</comment>
<dbReference type="GO" id="GO:0016491">
    <property type="term" value="F:oxidoreductase activity"/>
    <property type="evidence" value="ECO:0007669"/>
    <property type="project" value="UniProtKB-KW"/>
</dbReference>
<dbReference type="Pfam" id="PF00106">
    <property type="entry name" value="adh_short"/>
    <property type="match status" value="1"/>
</dbReference>
<dbReference type="PANTHER" id="PTHR44196">
    <property type="entry name" value="DEHYDROGENASE/REDUCTASE SDR FAMILY MEMBER 7B"/>
    <property type="match status" value="1"/>
</dbReference>
<keyword evidence="2" id="KW-0560">Oxidoreductase</keyword>
<protein>
    <submittedName>
        <fullName evidence="4">Short-chain dehydrogenase</fullName>
    </submittedName>
</protein>
<gene>
    <name evidence="4" type="ORF">KDAU_66410</name>
</gene>
<dbReference type="Proteomes" id="UP000287224">
    <property type="component" value="Unassembled WGS sequence"/>
</dbReference>
<dbReference type="OrthoDB" id="9792003at2"/>
<dbReference type="CDD" id="cd05233">
    <property type="entry name" value="SDR_c"/>
    <property type="match status" value="1"/>
</dbReference>